<gene>
    <name evidence="1" type="ORF">EVAR_3677_1</name>
</gene>
<evidence type="ECO:0000313" key="2">
    <source>
        <dbReference type="Proteomes" id="UP000299102"/>
    </source>
</evidence>
<proteinExistence type="predicted"/>
<comment type="caution">
    <text evidence="1">The sequence shown here is derived from an EMBL/GenBank/DDBJ whole genome shotgun (WGS) entry which is preliminary data.</text>
</comment>
<keyword evidence="2" id="KW-1185">Reference proteome</keyword>
<sequence>MTVSRHPSAARTARRLRRLTQERFYLTRTTSAYRNLLRKPFQLERRTISVVFAIVCMHGCSDNVGGVCAGWGNRTELGSRNSLPYILSARSIADNLESIVRAYWFGKLYNLNADVSIVYAHSQPVLVVDAHAPRICIRIGPRRRIFGITSRVRFGGDGLRLSDKSPALAGQWAGAAPAFVSGGRPSDVR</sequence>
<organism evidence="1 2">
    <name type="scientific">Eumeta variegata</name>
    <name type="common">Bagworm moth</name>
    <name type="synonym">Eumeta japonica</name>
    <dbReference type="NCBI Taxonomy" id="151549"/>
    <lineage>
        <taxon>Eukaryota</taxon>
        <taxon>Metazoa</taxon>
        <taxon>Ecdysozoa</taxon>
        <taxon>Arthropoda</taxon>
        <taxon>Hexapoda</taxon>
        <taxon>Insecta</taxon>
        <taxon>Pterygota</taxon>
        <taxon>Neoptera</taxon>
        <taxon>Endopterygota</taxon>
        <taxon>Lepidoptera</taxon>
        <taxon>Glossata</taxon>
        <taxon>Ditrysia</taxon>
        <taxon>Tineoidea</taxon>
        <taxon>Psychidae</taxon>
        <taxon>Oiketicinae</taxon>
        <taxon>Eumeta</taxon>
    </lineage>
</organism>
<evidence type="ECO:0000313" key="1">
    <source>
        <dbReference type="EMBL" id="GBP04727.1"/>
    </source>
</evidence>
<dbReference type="Proteomes" id="UP000299102">
    <property type="component" value="Unassembled WGS sequence"/>
</dbReference>
<dbReference type="EMBL" id="BGZK01000015">
    <property type="protein sequence ID" value="GBP04727.1"/>
    <property type="molecule type" value="Genomic_DNA"/>
</dbReference>
<protein>
    <submittedName>
        <fullName evidence="1">Uncharacterized protein</fullName>
    </submittedName>
</protein>
<reference evidence="1 2" key="1">
    <citation type="journal article" date="2019" name="Commun. Biol.">
        <title>The bagworm genome reveals a unique fibroin gene that provides high tensile strength.</title>
        <authorList>
            <person name="Kono N."/>
            <person name="Nakamura H."/>
            <person name="Ohtoshi R."/>
            <person name="Tomita M."/>
            <person name="Numata K."/>
            <person name="Arakawa K."/>
        </authorList>
    </citation>
    <scope>NUCLEOTIDE SEQUENCE [LARGE SCALE GENOMIC DNA]</scope>
</reference>
<accession>A0A4C1STT2</accession>
<name>A0A4C1STT2_EUMVA</name>
<dbReference type="AlphaFoldDB" id="A0A4C1STT2"/>